<keyword evidence="9" id="KW-0132">Cell division</keyword>
<dbReference type="GO" id="GO:0051301">
    <property type="term" value="P:cell division"/>
    <property type="evidence" value="ECO:0007669"/>
    <property type="project" value="UniProtKB-KW"/>
</dbReference>
<dbReference type="GO" id="GO:0043022">
    <property type="term" value="F:ribosome binding"/>
    <property type="evidence" value="ECO:0007669"/>
    <property type="project" value="TreeGrafter"/>
</dbReference>
<evidence type="ECO:0000256" key="7">
    <source>
        <dbReference type="ARBA" id="ARBA00023235"/>
    </source>
</evidence>
<dbReference type="InterPro" id="IPR008880">
    <property type="entry name" value="Trigger_fac_C"/>
</dbReference>
<evidence type="ECO:0000313" key="12">
    <source>
        <dbReference type="EMBL" id="PIW66322.1"/>
    </source>
</evidence>
<name>A0A2J0LEN9_9BACT</name>
<dbReference type="GO" id="GO:0044183">
    <property type="term" value="F:protein folding chaperone"/>
    <property type="evidence" value="ECO:0007669"/>
    <property type="project" value="TreeGrafter"/>
</dbReference>
<keyword evidence="9" id="KW-0131">Cell cycle</keyword>
<dbReference type="HAMAP" id="MF_00303">
    <property type="entry name" value="Trigger_factor_Tig"/>
    <property type="match status" value="1"/>
</dbReference>
<dbReference type="GO" id="GO:0015031">
    <property type="term" value="P:protein transport"/>
    <property type="evidence" value="ECO:0007669"/>
    <property type="project" value="UniProtKB-UniRule"/>
</dbReference>
<evidence type="ECO:0000256" key="6">
    <source>
        <dbReference type="ARBA" id="ARBA00023186"/>
    </source>
</evidence>
<comment type="subcellular location">
    <subcellularLocation>
        <location evidence="9">Cytoplasm</location>
    </subcellularLocation>
    <text evidence="9">About half TF is bound to the ribosome near the polypeptide exit tunnel while the other half is free in the cytoplasm.</text>
</comment>
<comment type="domain">
    <text evidence="9">Consists of 3 domains; the N-terminus binds the ribosome, the middle domain has PPIase activity, while the C-terminus has intrinsic chaperone activity on its own.</text>
</comment>
<evidence type="ECO:0000256" key="5">
    <source>
        <dbReference type="ARBA" id="ARBA00023110"/>
    </source>
</evidence>
<dbReference type="Proteomes" id="UP000231267">
    <property type="component" value="Unassembled WGS sequence"/>
</dbReference>
<dbReference type="InterPro" id="IPR037041">
    <property type="entry name" value="Trigger_fac_C_sf"/>
</dbReference>
<dbReference type="AlphaFoldDB" id="A0A2J0LEN9"/>
<dbReference type="InterPro" id="IPR027304">
    <property type="entry name" value="Trigger_fact/SurA_dom_sf"/>
</dbReference>
<proteinExistence type="inferred from homology"/>
<evidence type="ECO:0000256" key="4">
    <source>
        <dbReference type="ARBA" id="ARBA00016902"/>
    </source>
</evidence>
<comment type="catalytic activity">
    <reaction evidence="1 9">
        <text>[protein]-peptidylproline (omega=180) = [protein]-peptidylproline (omega=0)</text>
        <dbReference type="Rhea" id="RHEA:16237"/>
        <dbReference type="Rhea" id="RHEA-COMP:10747"/>
        <dbReference type="Rhea" id="RHEA-COMP:10748"/>
        <dbReference type="ChEBI" id="CHEBI:83833"/>
        <dbReference type="ChEBI" id="CHEBI:83834"/>
        <dbReference type="EC" id="5.2.1.8"/>
    </reaction>
</comment>
<evidence type="ECO:0000256" key="3">
    <source>
        <dbReference type="ARBA" id="ARBA00013194"/>
    </source>
</evidence>
<reference evidence="12 13" key="1">
    <citation type="submission" date="2017-09" db="EMBL/GenBank/DDBJ databases">
        <title>Depth-based differentiation of microbial function through sediment-hosted aquifers and enrichment of novel symbionts in the deep terrestrial subsurface.</title>
        <authorList>
            <person name="Probst A.J."/>
            <person name="Ladd B."/>
            <person name="Jarett J.K."/>
            <person name="Geller-Mcgrath D.E."/>
            <person name="Sieber C.M."/>
            <person name="Emerson J.B."/>
            <person name="Anantharaman K."/>
            <person name="Thomas B.C."/>
            <person name="Malmstrom R."/>
            <person name="Stieglmeier M."/>
            <person name="Klingl A."/>
            <person name="Woyke T."/>
            <person name="Ryan C.M."/>
            <person name="Banfield J.F."/>
        </authorList>
    </citation>
    <scope>NUCLEOTIDE SEQUENCE [LARGE SCALE GENOMIC DNA]</scope>
    <source>
        <strain evidence="12">CG12_big_fil_rev_8_21_14_0_65_43_15</strain>
    </source>
</reference>
<dbReference type="SUPFAM" id="SSF54534">
    <property type="entry name" value="FKBP-like"/>
    <property type="match status" value="1"/>
</dbReference>
<evidence type="ECO:0000256" key="1">
    <source>
        <dbReference type="ARBA" id="ARBA00000971"/>
    </source>
</evidence>
<keyword evidence="5 9" id="KW-0697">Rotamase</keyword>
<dbReference type="GO" id="GO:0003755">
    <property type="term" value="F:peptidyl-prolyl cis-trans isomerase activity"/>
    <property type="evidence" value="ECO:0007669"/>
    <property type="project" value="UniProtKB-UniRule"/>
</dbReference>
<dbReference type="Pfam" id="PF05697">
    <property type="entry name" value="Trigger_N"/>
    <property type="match status" value="1"/>
</dbReference>
<keyword evidence="6 9" id="KW-0143">Chaperone</keyword>
<evidence type="ECO:0000259" key="11">
    <source>
        <dbReference type="Pfam" id="PF05698"/>
    </source>
</evidence>
<dbReference type="Gene3D" id="1.10.3120.10">
    <property type="entry name" value="Trigger factor, C-terminal domain"/>
    <property type="match status" value="1"/>
</dbReference>
<gene>
    <name evidence="9 12" type="primary">tig</name>
    <name evidence="12" type="ORF">COW11_03875</name>
</gene>
<dbReference type="SUPFAM" id="SSF109998">
    <property type="entry name" value="Triger factor/SurA peptide-binding domain-like"/>
    <property type="match status" value="1"/>
</dbReference>
<feature type="domain" description="Trigger factor C-terminal" evidence="11">
    <location>
        <begin position="263"/>
        <end position="413"/>
    </location>
</feature>
<comment type="caution">
    <text evidence="12">The sequence shown here is derived from an EMBL/GenBank/DDBJ whole genome shotgun (WGS) entry which is preliminary data.</text>
</comment>
<comment type="similarity">
    <text evidence="2 9">Belongs to the FKBP-type PPIase family. Tig subfamily.</text>
</comment>
<dbReference type="InterPro" id="IPR005215">
    <property type="entry name" value="Trig_fac"/>
</dbReference>
<evidence type="ECO:0000259" key="10">
    <source>
        <dbReference type="Pfam" id="PF05697"/>
    </source>
</evidence>
<dbReference type="EMBL" id="PFGP01000093">
    <property type="protein sequence ID" value="PIW66322.1"/>
    <property type="molecule type" value="Genomic_DNA"/>
</dbReference>
<keyword evidence="7 9" id="KW-0413">Isomerase</keyword>
<accession>A0A2J0LEN9</accession>
<dbReference type="Gene3D" id="3.30.70.1050">
    <property type="entry name" value="Trigger factor ribosome-binding domain"/>
    <property type="match status" value="1"/>
</dbReference>
<dbReference type="InterPro" id="IPR046357">
    <property type="entry name" value="PPIase_dom_sf"/>
</dbReference>
<comment type="function">
    <text evidence="9">Involved in protein export. Acts as a chaperone by maintaining the newly synthesized protein in an open conformation. Functions as a peptidyl-prolyl cis-trans isomerase.</text>
</comment>
<evidence type="ECO:0000256" key="2">
    <source>
        <dbReference type="ARBA" id="ARBA00005464"/>
    </source>
</evidence>
<dbReference type="PANTHER" id="PTHR30560">
    <property type="entry name" value="TRIGGER FACTOR CHAPERONE AND PEPTIDYL-PROLYL CIS/TRANS ISOMERASE"/>
    <property type="match status" value="1"/>
</dbReference>
<protein>
    <recommendedName>
        <fullName evidence="4 9">Trigger factor</fullName>
        <shortName evidence="9">TF</shortName>
        <ecNumber evidence="3 9">5.2.1.8</ecNumber>
    </recommendedName>
    <alternativeName>
        <fullName evidence="8 9">PPIase</fullName>
    </alternativeName>
</protein>
<dbReference type="Pfam" id="PF05698">
    <property type="entry name" value="Trigger_C"/>
    <property type="match status" value="1"/>
</dbReference>
<dbReference type="GO" id="GO:0051083">
    <property type="term" value="P:'de novo' cotranslational protein folding"/>
    <property type="evidence" value="ECO:0007669"/>
    <property type="project" value="TreeGrafter"/>
</dbReference>
<dbReference type="GO" id="GO:0043335">
    <property type="term" value="P:protein unfolding"/>
    <property type="evidence" value="ECO:0007669"/>
    <property type="project" value="TreeGrafter"/>
</dbReference>
<dbReference type="EC" id="5.2.1.8" evidence="3 9"/>
<dbReference type="InterPro" id="IPR008881">
    <property type="entry name" value="Trigger_fac_ribosome-bd_bac"/>
</dbReference>
<dbReference type="PIRSF" id="PIRSF003095">
    <property type="entry name" value="Trigger_factor"/>
    <property type="match status" value="1"/>
</dbReference>
<dbReference type="Gene3D" id="3.10.50.40">
    <property type="match status" value="1"/>
</dbReference>
<sequence length="421" mass="48072">MKSTHKIKQLEHCKIFFKIEVPKDEMAVLYEEAYSQIRKDATLPGFRKGNAPFDLIKKNYAGYAKKKVLELALADSYRDALKASGLFPVNSPLIENVNFNQRGDLTFDATVEVRPQVQLKTYKGFKLNKKTAAVNEEDVNKALENLRQMAAQYKPVQARPVKEGDYLQCDIEWVVDGVSIDKRKNTFLPVEKNTLTADLFNGILGIVINEKKSISVNLDKDFPKKEYVGKTAIVEVLARQIKEKEIPVLSDDLAKDLGVKEGIDALRKNIKTHLEAEKQETVRLDMQDQLISQLLKAHSFELPASLIEGELNSLVEDAKHKLMHQGYSQKEDLSKALMPHAEKQVKAFFILEEIAEKEKLQAREEELESFIDQLAKRQGSKDTAALRKQLEHDNRINSLFWQLTEAKVMKFLMDNAKIEEE</sequence>
<feature type="domain" description="Trigger factor ribosome-binding bacterial" evidence="10">
    <location>
        <begin position="6"/>
        <end position="146"/>
    </location>
</feature>
<keyword evidence="9" id="KW-0963">Cytoplasm</keyword>
<dbReference type="InterPro" id="IPR036611">
    <property type="entry name" value="Trigger_fac_ribosome-bd_sf"/>
</dbReference>
<evidence type="ECO:0000256" key="8">
    <source>
        <dbReference type="ARBA" id="ARBA00029986"/>
    </source>
</evidence>
<evidence type="ECO:0000313" key="13">
    <source>
        <dbReference type="Proteomes" id="UP000231267"/>
    </source>
</evidence>
<organism evidence="12 13">
    <name type="scientific">Candidatus Taenaricola geysiri</name>
    <dbReference type="NCBI Taxonomy" id="1974752"/>
    <lineage>
        <taxon>Bacteria</taxon>
        <taxon>Pseudomonadati</taxon>
        <taxon>Candidatus Omnitrophota</taxon>
        <taxon>Candidatus Taenaricola</taxon>
    </lineage>
</organism>
<evidence type="ECO:0000256" key="9">
    <source>
        <dbReference type="HAMAP-Rule" id="MF_00303"/>
    </source>
</evidence>
<dbReference type="SUPFAM" id="SSF102735">
    <property type="entry name" value="Trigger factor ribosome-binding domain"/>
    <property type="match status" value="1"/>
</dbReference>
<dbReference type="GO" id="GO:0005737">
    <property type="term" value="C:cytoplasm"/>
    <property type="evidence" value="ECO:0007669"/>
    <property type="project" value="UniProtKB-SubCell"/>
</dbReference>
<dbReference type="NCBIfam" id="TIGR00115">
    <property type="entry name" value="tig"/>
    <property type="match status" value="1"/>
</dbReference>
<dbReference type="PANTHER" id="PTHR30560:SF3">
    <property type="entry name" value="TRIGGER FACTOR-LIKE PROTEIN TIG, CHLOROPLASTIC"/>
    <property type="match status" value="1"/>
</dbReference>